<dbReference type="EMBL" id="DTDV01000017">
    <property type="protein sequence ID" value="HGK24036.1"/>
    <property type="molecule type" value="Genomic_DNA"/>
</dbReference>
<dbReference type="GO" id="GO:0009103">
    <property type="term" value="P:lipopolysaccharide biosynthetic process"/>
    <property type="evidence" value="ECO:0007669"/>
    <property type="project" value="UniProtKB-KW"/>
</dbReference>
<keyword evidence="2" id="KW-0328">Glycosyltransferase</keyword>
<dbReference type="InterPro" id="IPR029044">
    <property type="entry name" value="Nucleotide-diphossugar_trans"/>
</dbReference>
<evidence type="ECO:0000256" key="4">
    <source>
        <dbReference type="ARBA" id="ARBA00022692"/>
    </source>
</evidence>
<name>A0A7V4DZ05_DICTH</name>
<proteinExistence type="predicted"/>
<dbReference type="CDD" id="cd04187">
    <property type="entry name" value="DPM1_like_bac"/>
    <property type="match status" value="1"/>
</dbReference>
<dbReference type="InterPro" id="IPR001173">
    <property type="entry name" value="Glyco_trans_2-like"/>
</dbReference>
<keyword evidence="4 8" id="KW-0812">Transmembrane</keyword>
<reference evidence="10" key="1">
    <citation type="journal article" date="2020" name="mSystems">
        <title>Genome- and Community-Level Interaction Insights into Carbon Utilization and Element Cycling Functions of Hydrothermarchaeota in Hydrothermal Sediment.</title>
        <authorList>
            <person name="Zhou Z."/>
            <person name="Liu Y."/>
            <person name="Xu W."/>
            <person name="Pan J."/>
            <person name="Luo Z.H."/>
            <person name="Li M."/>
        </authorList>
    </citation>
    <scope>NUCLEOTIDE SEQUENCE [LARGE SCALE GENOMIC DNA]</scope>
    <source>
        <strain evidence="10">SpSt-70</strain>
    </source>
</reference>
<dbReference type="Gene3D" id="3.90.550.10">
    <property type="entry name" value="Spore Coat Polysaccharide Biosynthesis Protein SpsA, Chain A"/>
    <property type="match status" value="1"/>
</dbReference>
<dbReference type="PANTHER" id="PTHR48090">
    <property type="entry name" value="UNDECAPRENYL-PHOSPHATE 4-DEOXY-4-FORMAMIDO-L-ARABINOSE TRANSFERASE-RELATED"/>
    <property type="match status" value="1"/>
</dbReference>
<evidence type="ECO:0000313" key="10">
    <source>
        <dbReference type="EMBL" id="HGK24036.1"/>
    </source>
</evidence>
<evidence type="ECO:0000256" key="8">
    <source>
        <dbReference type="SAM" id="Phobius"/>
    </source>
</evidence>
<dbReference type="AlphaFoldDB" id="A0A7V4DZ05"/>
<keyword evidence="5" id="KW-0448">Lipopolysaccharide biosynthesis</keyword>
<dbReference type="GO" id="GO:0099621">
    <property type="term" value="F:undecaprenyl-phosphate 4-deoxy-4-formamido-L-arabinose transferase activity"/>
    <property type="evidence" value="ECO:0007669"/>
    <property type="project" value="TreeGrafter"/>
</dbReference>
<evidence type="ECO:0000256" key="2">
    <source>
        <dbReference type="ARBA" id="ARBA00022676"/>
    </source>
</evidence>
<evidence type="ECO:0000256" key="1">
    <source>
        <dbReference type="ARBA" id="ARBA00022475"/>
    </source>
</evidence>
<feature type="domain" description="Glycosyltransferase 2-like" evidence="9">
    <location>
        <begin position="20"/>
        <end position="181"/>
    </location>
</feature>
<dbReference type="Pfam" id="PF00535">
    <property type="entry name" value="Glycos_transf_2"/>
    <property type="match status" value="1"/>
</dbReference>
<dbReference type="PANTHER" id="PTHR48090:SF3">
    <property type="entry name" value="UNDECAPRENYL-PHOSPHATE 4-DEOXY-4-FORMAMIDO-L-ARABINOSE TRANSFERASE"/>
    <property type="match status" value="1"/>
</dbReference>
<keyword evidence="3 10" id="KW-0808">Transferase</keyword>
<dbReference type="GO" id="GO:0005886">
    <property type="term" value="C:plasma membrane"/>
    <property type="evidence" value="ECO:0007669"/>
    <property type="project" value="TreeGrafter"/>
</dbReference>
<evidence type="ECO:0000256" key="3">
    <source>
        <dbReference type="ARBA" id="ARBA00022679"/>
    </source>
</evidence>
<sequence length="327" mass="37555">MLTIFFIFDKKIIMENVNVSLVIPVKDEEGTLETLYEKILEVLESLNLSFEILFIDDGSTDRSFDIMKQLSQRDSRVKIVRFRRNFGKAAALSCGFEKAKGEIIITMDADLQDDPKEIPKFIDLINNGYDVVSGWKKDRKDPWSKKVPSKIFNKITAWLTGVNIHDFNCGFKAYRNEVVKNLDIYGELYRYIPALAYSKGFRIGEVVVEHHPRIYGRSKYGWERLIKGFLDLFTVVFLTRFLKRPMHFFGGLGLLFFIVGFLINLGLTIYKYTTGALIGGRPLLLFGVLLMILGVQFLSIGLLGEMINNVTHGRKKEYLISEEIGFE</sequence>
<feature type="transmembrane region" description="Helical" evidence="8">
    <location>
        <begin position="248"/>
        <end position="270"/>
    </location>
</feature>
<feature type="transmembrane region" description="Helical" evidence="8">
    <location>
        <begin position="282"/>
        <end position="303"/>
    </location>
</feature>
<keyword evidence="6 8" id="KW-1133">Transmembrane helix</keyword>
<dbReference type="InterPro" id="IPR050256">
    <property type="entry name" value="Glycosyltransferase_2"/>
</dbReference>
<accession>A0A7V4DZ05</accession>
<gene>
    <name evidence="10" type="ORF">ENU78_06355</name>
</gene>
<comment type="caution">
    <text evidence="10">The sequence shown here is derived from an EMBL/GenBank/DDBJ whole genome shotgun (WGS) entry which is preliminary data.</text>
</comment>
<evidence type="ECO:0000256" key="7">
    <source>
        <dbReference type="ARBA" id="ARBA00023136"/>
    </source>
</evidence>
<evidence type="ECO:0000256" key="5">
    <source>
        <dbReference type="ARBA" id="ARBA00022985"/>
    </source>
</evidence>
<evidence type="ECO:0000256" key="6">
    <source>
        <dbReference type="ARBA" id="ARBA00022989"/>
    </source>
</evidence>
<dbReference type="RefSeq" id="WP_149122596.1">
    <property type="nucleotide sequence ID" value="NZ_VTFL01000002.1"/>
</dbReference>
<dbReference type="SUPFAM" id="SSF53448">
    <property type="entry name" value="Nucleotide-diphospho-sugar transferases"/>
    <property type="match status" value="1"/>
</dbReference>
<protein>
    <submittedName>
        <fullName evidence="10">Glycosyltransferase</fullName>
    </submittedName>
</protein>
<keyword evidence="7 8" id="KW-0472">Membrane</keyword>
<evidence type="ECO:0000259" key="9">
    <source>
        <dbReference type="Pfam" id="PF00535"/>
    </source>
</evidence>
<organism evidence="10">
    <name type="scientific">Dictyoglomus thermophilum</name>
    <dbReference type="NCBI Taxonomy" id="14"/>
    <lineage>
        <taxon>Bacteria</taxon>
        <taxon>Pseudomonadati</taxon>
        <taxon>Dictyoglomota</taxon>
        <taxon>Dictyoglomia</taxon>
        <taxon>Dictyoglomales</taxon>
        <taxon>Dictyoglomaceae</taxon>
        <taxon>Dictyoglomus</taxon>
    </lineage>
</organism>
<keyword evidence="1" id="KW-1003">Cell membrane</keyword>